<proteinExistence type="predicted"/>
<organism evidence="2 3">
    <name type="scientific">Acorus calamus</name>
    <name type="common">Sweet flag</name>
    <dbReference type="NCBI Taxonomy" id="4465"/>
    <lineage>
        <taxon>Eukaryota</taxon>
        <taxon>Viridiplantae</taxon>
        <taxon>Streptophyta</taxon>
        <taxon>Embryophyta</taxon>
        <taxon>Tracheophyta</taxon>
        <taxon>Spermatophyta</taxon>
        <taxon>Magnoliopsida</taxon>
        <taxon>Liliopsida</taxon>
        <taxon>Acoraceae</taxon>
        <taxon>Acorus</taxon>
    </lineage>
</organism>
<dbReference type="CDD" id="cd17039">
    <property type="entry name" value="Ubl_ubiquitin_like"/>
    <property type="match status" value="1"/>
</dbReference>
<keyword evidence="3" id="KW-1185">Reference proteome</keyword>
<dbReference type="Gene3D" id="3.10.20.90">
    <property type="entry name" value="Phosphatidylinositol 3-kinase Catalytic Subunit, Chain A, domain 1"/>
    <property type="match status" value="1"/>
</dbReference>
<sequence length="109" mass="12200">MITVTVTNRTWTNWPVETLTGEFPSVGELKREVHRVCRVVSDLQLLVHDGKLMHDDVSHPSLYGVVDGTSIDLHVQVPPYKNVTLTVQYLGNPFPMARWPSTAATRSST</sequence>
<comment type="caution">
    <text evidence="2">The sequence shown here is derived from an EMBL/GenBank/DDBJ whole genome shotgun (WGS) entry which is preliminary data.</text>
</comment>
<dbReference type="EMBL" id="JAUJYO010000001">
    <property type="protein sequence ID" value="KAK1325203.1"/>
    <property type="molecule type" value="Genomic_DNA"/>
</dbReference>
<name>A0AAV9FJW1_ACOCL</name>
<reference evidence="2" key="1">
    <citation type="journal article" date="2023" name="Nat. Commun.">
        <title>Diploid and tetraploid genomes of Acorus and the evolution of monocots.</title>
        <authorList>
            <person name="Ma L."/>
            <person name="Liu K.W."/>
            <person name="Li Z."/>
            <person name="Hsiao Y.Y."/>
            <person name="Qi Y."/>
            <person name="Fu T."/>
            <person name="Tang G.D."/>
            <person name="Zhang D."/>
            <person name="Sun W.H."/>
            <person name="Liu D.K."/>
            <person name="Li Y."/>
            <person name="Chen G.Z."/>
            <person name="Liu X.D."/>
            <person name="Liao X.Y."/>
            <person name="Jiang Y.T."/>
            <person name="Yu X."/>
            <person name="Hao Y."/>
            <person name="Huang J."/>
            <person name="Zhao X.W."/>
            <person name="Ke S."/>
            <person name="Chen Y.Y."/>
            <person name="Wu W.L."/>
            <person name="Hsu J.L."/>
            <person name="Lin Y.F."/>
            <person name="Huang M.D."/>
            <person name="Li C.Y."/>
            <person name="Huang L."/>
            <person name="Wang Z.W."/>
            <person name="Zhao X."/>
            <person name="Zhong W.Y."/>
            <person name="Peng D.H."/>
            <person name="Ahmad S."/>
            <person name="Lan S."/>
            <person name="Zhang J.S."/>
            <person name="Tsai W.C."/>
            <person name="Van de Peer Y."/>
            <person name="Liu Z.J."/>
        </authorList>
    </citation>
    <scope>NUCLEOTIDE SEQUENCE</scope>
    <source>
        <strain evidence="2">CP</strain>
    </source>
</reference>
<dbReference type="SUPFAM" id="SSF54236">
    <property type="entry name" value="Ubiquitin-like"/>
    <property type="match status" value="1"/>
</dbReference>
<evidence type="ECO:0000313" key="3">
    <source>
        <dbReference type="Proteomes" id="UP001180020"/>
    </source>
</evidence>
<dbReference type="Proteomes" id="UP001180020">
    <property type="component" value="Unassembled WGS sequence"/>
</dbReference>
<dbReference type="InterPro" id="IPR029071">
    <property type="entry name" value="Ubiquitin-like_domsf"/>
</dbReference>
<gene>
    <name evidence="2" type="ORF">QJS10_CPA01g02682</name>
</gene>
<reference evidence="2" key="2">
    <citation type="submission" date="2023-06" db="EMBL/GenBank/DDBJ databases">
        <authorList>
            <person name="Ma L."/>
            <person name="Liu K.-W."/>
            <person name="Li Z."/>
            <person name="Hsiao Y.-Y."/>
            <person name="Qi Y."/>
            <person name="Fu T."/>
            <person name="Tang G."/>
            <person name="Zhang D."/>
            <person name="Sun W.-H."/>
            <person name="Liu D.-K."/>
            <person name="Li Y."/>
            <person name="Chen G.-Z."/>
            <person name="Liu X.-D."/>
            <person name="Liao X.-Y."/>
            <person name="Jiang Y.-T."/>
            <person name="Yu X."/>
            <person name="Hao Y."/>
            <person name="Huang J."/>
            <person name="Zhao X.-W."/>
            <person name="Ke S."/>
            <person name="Chen Y.-Y."/>
            <person name="Wu W.-L."/>
            <person name="Hsu J.-L."/>
            <person name="Lin Y.-F."/>
            <person name="Huang M.-D."/>
            <person name="Li C.-Y."/>
            <person name="Huang L."/>
            <person name="Wang Z.-W."/>
            <person name="Zhao X."/>
            <person name="Zhong W.-Y."/>
            <person name="Peng D.-H."/>
            <person name="Ahmad S."/>
            <person name="Lan S."/>
            <person name="Zhang J.-S."/>
            <person name="Tsai W.-C."/>
            <person name="Van De Peer Y."/>
            <person name="Liu Z.-J."/>
        </authorList>
    </citation>
    <scope>NUCLEOTIDE SEQUENCE</scope>
    <source>
        <strain evidence="2">CP</strain>
        <tissue evidence="2">Leaves</tissue>
    </source>
</reference>
<feature type="domain" description="Ubiquitin-like" evidence="1">
    <location>
        <begin position="2"/>
        <end position="76"/>
    </location>
</feature>
<dbReference type="AlphaFoldDB" id="A0AAV9FJW1"/>
<protein>
    <recommendedName>
        <fullName evidence="1">Ubiquitin-like domain-containing protein</fullName>
    </recommendedName>
</protein>
<evidence type="ECO:0000259" key="1">
    <source>
        <dbReference type="PROSITE" id="PS50053"/>
    </source>
</evidence>
<evidence type="ECO:0000313" key="2">
    <source>
        <dbReference type="EMBL" id="KAK1325203.1"/>
    </source>
</evidence>
<dbReference type="PROSITE" id="PS50053">
    <property type="entry name" value="UBIQUITIN_2"/>
    <property type="match status" value="1"/>
</dbReference>
<dbReference type="InterPro" id="IPR000626">
    <property type="entry name" value="Ubiquitin-like_dom"/>
</dbReference>
<accession>A0AAV9FJW1</accession>